<dbReference type="OrthoDB" id="4408384at2"/>
<dbReference type="EMBL" id="CP015079">
    <property type="protein sequence ID" value="ANH37498.1"/>
    <property type="molecule type" value="Genomic_DNA"/>
</dbReference>
<protein>
    <submittedName>
        <fullName evidence="1">Uncharacterized protein</fullName>
    </submittedName>
</protein>
<evidence type="ECO:0000313" key="2">
    <source>
        <dbReference type="Proteomes" id="UP000077868"/>
    </source>
</evidence>
<dbReference type="Proteomes" id="UP000077868">
    <property type="component" value="Chromosome"/>
</dbReference>
<keyword evidence="2" id="KW-1185">Reference proteome</keyword>
<evidence type="ECO:0000313" key="1">
    <source>
        <dbReference type="EMBL" id="ANH37498.1"/>
    </source>
</evidence>
<proteinExistence type="predicted"/>
<dbReference type="AlphaFoldDB" id="A0A1A9GGT8"/>
<name>A0A1A9GGT8_9ACTN</name>
<dbReference type="KEGG" id="ndk:I601_1056"/>
<gene>
    <name evidence="1" type="ORF">I601_1056</name>
</gene>
<sequence length="181" mass="19997">MRPLHQFSRTSDVADAMNELIADRGLKAPSQRQIASTVRLSPGTLMHEYGSRAEMLRRACVQVGRDHARVWRERLDETPRGEVSPAALLPTSAADLAHERLWAAWRELSRGDVALLPGLGLGVEGERDAVDQVRSRLGREHDDRLSDTAHALLVGVITRMLDQDAPWSLDHAAEVVAAGWT</sequence>
<organism evidence="1 2">
    <name type="scientific">Nocardioides dokdonensis FR1436</name>
    <dbReference type="NCBI Taxonomy" id="1300347"/>
    <lineage>
        <taxon>Bacteria</taxon>
        <taxon>Bacillati</taxon>
        <taxon>Actinomycetota</taxon>
        <taxon>Actinomycetes</taxon>
        <taxon>Propionibacteriales</taxon>
        <taxon>Nocardioidaceae</taxon>
        <taxon>Nocardioides</taxon>
    </lineage>
</organism>
<reference evidence="1 2" key="1">
    <citation type="submission" date="2016-03" db="EMBL/GenBank/DDBJ databases">
        <title>Complete genome sequence of a soil Actinobacterium, Nocardioides dokdonensis FR1436.</title>
        <authorList>
            <person name="Kwon S.-K."/>
            <person name="Kim K."/>
            <person name="Kim J.F."/>
        </authorList>
    </citation>
    <scope>NUCLEOTIDE SEQUENCE [LARGE SCALE GENOMIC DNA]</scope>
    <source>
        <strain evidence="1 2">FR1436</strain>
    </source>
</reference>
<dbReference type="PATRIC" id="fig|1300347.3.peg.1055"/>
<dbReference type="Gene3D" id="1.10.357.10">
    <property type="entry name" value="Tetracycline Repressor, domain 2"/>
    <property type="match status" value="1"/>
</dbReference>
<dbReference type="InterPro" id="IPR009057">
    <property type="entry name" value="Homeodomain-like_sf"/>
</dbReference>
<dbReference type="SUPFAM" id="SSF46689">
    <property type="entry name" value="Homeodomain-like"/>
    <property type="match status" value="1"/>
</dbReference>
<dbReference type="RefSeq" id="WP_068107128.1">
    <property type="nucleotide sequence ID" value="NZ_CP015079.1"/>
</dbReference>
<accession>A0A1A9GGT8</accession>